<protein>
    <submittedName>
        <fullName evidence="2">Hydrolase, alpha/beta domain protein</fullName>
    </submittedName>
</protein>
<dbReference type="EMBL" id="ACLF03000016">
    <property type="protein sequence ID" value="EFQ81808.1"/>
    <property type="molecule type" value="Genomic_DNA"/>
</dbReference>
<dbReference type="Proteomes" id="UP000003111">
    <property type="component" value="Unassembled WGS sequence"/>
</dbReference>
<comment type="caution">
    <text evidence="2">The sequence shown here is derived from an EMBL/GenBank/DDBJ whole genome shotgun (WGS) entry which is preliminary data.</text>
</comment>
<keyword evidence="3" id="KW-1185">Reference proteome</keyword>
<gene>
    <name evidence="2" type="ORF">HMPREF0063_13010</name>
</gene>
<dbReference type="OrthoDB" id="9804723at2"/>
<dbReference type="GO" id="GO:0046503">
    <property type="term" value="P:glycerolipid catabolic process"/>
    <property type="evidence" value="ECO:0007669"/>
    <property type="project" value="TreeGrafter"/>
</dbReference>
<dbReference type="PANTHER" id="PTHR43433">
    <property type="entry name" value="HYDROLASE, ALPHA/BETA FOLD FAMILY PROTEIN"/>
    <property type="match status" value="1"/>
</dbReference>
<dbReference type="InterPro" id="IPR050471">
    <property type="entry name" value="AB_hydrolase"/>
</dbReference>
<dbReference type="PANTHER" id="PTHR43433:SF5">
    <property type="entry name" value="AB HYDROLASE-1 DOMAIN-CONTAINING PROTEIN"/>
    <property type="match status" value="1"/>
</dbReference>
<dbReference type="InterPro" id="IPR000073">
    <property type="entry name" value="AB_hydrolase_1"/>
</dbReference>
<dbReference type="eggNOG" id="COG0596">
    <property type="taxonomic scope" value="Bacteria"/>
</dbReference>
<evidence type="ECO:0000259" key="1">
    <source>
        <dbReference type="Pfam" id="PF12697"/>
    </source>
</evidence>
<organism evidence="2 3">
    <name type="scientific">Aeromicrobium marinum DSM 15272</name>
    <dbReference type="NCBI Taxonomy" id="585531"/>
    <lineage>
        <taxon>Bacteria</taxon>
        <taxon>Bacillati</taxon>
        <taxon>Actinomycetota</taxon>
        <taxon>Actinomycetes</taxon>
        <taxon>Propionibacteriales</taxon>
        <taxon>Nocardioidaceae</taxon>
        <taxon>Aeromicrobium</taxon>
    </lineage>
</organism>
<dbReference type="RefSeq" id="WP_007078597.1">
    <property type="nucleotide sequence ID" value="NZ_CM001024.1"/>
</dbReference>
<proteinExistence type="predicted"/>
<evidence type="ECO:0000313" key="2">
    <source>
        <dbReference type="EMBL" id="EFQ81808.1"/>
    </source>
</evidence>
<dbReference type="SUPFAM" id="SSF53474">
    <property type="entry name" value="alpha/beta-Hydrolases"/>
    <property type="match status" value="1"/>
</dbReference>
<evidence type="ECO:0000313" key="3">
    <source>
        <dbReference type="Proteomes" id="UP000003111"/>
    </source>
</evidence>
<keyword evidence="2" id="KW-0378">Hydrolase</keyword>
<dbReference type="Gene3D" id="3.40.50.1820">
    <property type="entry name" value="alpha/beta hydrolase"/>
    <property type="match status" value="1"/>
</dbReference>
<dbReference type="STRING" id="585531.HMPREF0063_13010"/>
<dbReference type="InterPro" id="IPR029058">
    <property type="entry name" value="AB_hydrolase_fold"/>
</dbReference>
<feature type="domain" description="AB hydrolase-1" evidence="1">
    <location>
        <begin position="20"/>
        <end position="227"/>
    </location>
</feature>
<dbReference type="HOGENOM" id="CLU_020336_50_5_11"/>
<sequence length="250" mass="27132">MPPGPSVDLWFADRGEGEPFVLLHPGGVDSRALDPLLDGLTGHYRLITPDQRGHGRTPDVDGPLGHDLMAADTAALIDRLGCGPVHLFGYSDGAIVALHVALARPDLVRDLVFAAAPFHHEGWHAGVLDGDPPAFLADSYGEVSPDGRDHWPVVVAKLDRMHHESPVVTTEQLHRLTLPVLVVLGDDDEVRLEHAVEMYQALPDGELAVVPRSTHAVIVEKPDLLVRLVRDFHDPDKGDGYVPLRRAGRG</sequence>
<dbReference type="Pfam" id="PF12697">
    <property type="entry name" value="Abhydrolase_6"/>
    <property type="match status" value="1"/>
</dbReference>
<accession>E2SG51</accession>
<reference evidence="2" key="1">
    <citation type="submission" date="2010-08" db="EMBL/GenBank/DDBJ databases">
        <authorList>
            <person name="Muzny D."/>
            <person name="Qin X."/>
            <person name="Buhay C."/>
            <person name="Dugan-Rocha S."/>
            <person name="Ding Y."/>
            <person name="Chen G."/>
            <person name="Hawes A."/>
            <person name="Holder M."/>
            <person name="Jhangiani S."/>
            <person name="Johnson A."/>
            <person name="Khan Z."/>
            <person name="Li Z."/>
            <person name="Liu W."/>
            <person name="Liu X."/>
            <person name="Perez L."/>
            <person name="Shen H."/>
            <person name="Wang Q."/>
            <person name="Watt J."/>
            <person name="Xi L."/>
            <person name="Xin Y."/>
            <person name="Zhou J."/>
            <person name="Deng J."/>
            <person name="Jiang H."/>
            <person name="Liu Y."/>
            <person name="Qu J."/>
            <person name="Song X.-Z."/>
            <person name="Zhang L."/>
            <person name="Villasana D."/>
            <person name="Johnson A."/>
            <person name="Liu J."/>
            <person name="Liyanage D."/>
            <person name="Lorensuhewa L."/>
            <person name="Robinson T."/>
            <person name="Song A."/>
            <person name="Song B.-B."/>
            <person name="Dinh H."/>
            <person name="Thornton R."/>
            <person name="Coyle M."/>
            <person name="Francisco L."/>
            <person name="Jackson L."/>
            <person name="Javaid M."/>
            <person name="Korchina V."/>
            <person name="Kovar C."/>
            <person name="Mata R."/>
            <person name="Mathew T."/>
            <person name="Ngo R."/>
            <person name="Nguyen L."/>
            <person name="Nguyen N."/>
            <person name="Okwuonu G."/>
            <person name="Ongeri F."/>
            <person name="Pham C."/>
            <person name="Simmons D."/>
            <person name="Wilczek-Boney K."/>
            <person name="Hale W."/>
            <person name="Jakkamsetti A."/>
            <person name="Pham P."/>
            <person name="Ruth R."/>
            <person name="San Lucas F."/>
            <person name="Warren J."/>
            <person name="Zhang J."/>
            <person name="Zhao Z."/>
            <person name="Zhou C."/>
            <person name="Zhu D."/>
            <person name="Lee S."/>
            <person name="Bess C."/>
            <person name="Blankenburg K."/>
            <person name="Forbes L."/>
            <person name="Fu Q."/>
            <person name="Gubbala S."/>
            <person name="Hirani K."/>
            <person name="Jayaseelan J.C."/>
            <person name="Lara F."/>
            <person name="Munidasa M."/>
            <person name="Palculict T."/>
            <person name="Patil S."/>
            <person name="Pu L.-L."/>
            <person name="Saada N."/>
            <person name="Tang L."/>
            <person name="Weissenberger G."/>
            <person name="Zhu Y."/>
            <person name="Hemphill L."/>
            <person name="Shang Y."/>
            <person name="Youmans B."/>
            <person name="Ayvaz T."/>
            <person name="Ross M."/>
            <person name="Santibanez J."/>
            <person name="Aqrawi P."/>
            <person name="Gross S."/>
            <person name="Joshi V."/>
            <person name="Fowler G."/>
            <person name="Nazareth L."/>
            <person name="Reid J."/>
            <person name="Worley K."/>
            <person name="Petrosino J."/>
            <person name="Highlander S."/>
            <person name="Gibbs R."/>
        </authorList>
    </citation>
    <scope>NUCLEOTIDE SEQUENCE [LARGE SCALE GENOMIC DNA]</scope>
    <source>
        <strain evidence="2">DSM 15272</strain>
    </source>
</reference>
<name>E2SG51_9ACTN</name>
<dbReference type="AlphaFoldDB" id="E2SG51"/>
<dbReference type="GO" id="GO:0004806">
    <property type="term" value="F:triacylglycerol lipase activity"/>
    <property type="evidence" value="ECO:0007669"/>
    <property type="project" value="TreeGrafter"/>
</dbReference>